<accession>A0A1C4Y5X5</accession>
<evidence type="ECO:0000313" key="5">
    <source>
        <dbReference type="EMBL" id="SCF16119.1"/>
    </source>
</evidence>
<evidence type="ECO:0000259" key="4">
    <source>
        <dbReference type="PROSITE" id="PS01124"/>
    </source>
</evidence>
<feature type="domain" description="HTH araC/xylS-type" evidence="4">
    <location>
        <begin position="219"/>
        <end position="320"/>
    </location>
</feature>
<dbReference type="PROSITE" id="PS01124">
    <property type="entry name" value="HTH_ARAC_FAMILY_2"/>
    <property type="match status" value="1"/>
</dbReference>
<organism evidence="5 6">
    <name type="scientific">Micromonospora coriariae</name>
    <dbReference type="NCBI Taxonomy" id="285665"/>
    <lineage>
        <taxon>Bacteria</taxon>
        <taxon>Bacillati</taxon>
        <taxon>Actinomycetota</taxon>
        <taxon>Actinomycetes</taxon>
        <taxon>Micromonosporales</taxon>
        <taxon>Micromonosporaceae</taxon>
        <taxon>Micromonospora</taxon>
    </lineage>
</organism>
<keyword evidence="3" id="KW-0804">Transcription</keyword>
<reference evidence="6" key="1">
    <citation type="submission" date="2016-06" db="EMBL/GenBank/DDBJ databases">
        <authorList>
            <person name="Varghese N."/>
            <person name="Submissions Spin"/>
        </authorList>
    </citation>
    <scope>NUCLEOTIDE SEQUENCE [LARGE SCALE GENOMIC DNA]</scope>
    <source>
        <strain evidence="6">DSM 44875</strain>
    </source>
</reference>
<protein>
    <submittedName>
        <fullName evidence="5">Transcriptional regulator, AraC family</fullName>
    </submittedName>
</protein>
<proteinExistence type="predicted"/>
<evidence type="ECO:0000256" key="1">
    <source>
        <dbReference type="ARBA" id="ARBA00023015"/>
    </source>
</evidence>
<dbReference type="SMART" id="SM00342">
    <property type="entry name" value="HTH_ARAC"/>
    <property type="match status" value="1"/>
</dbReference>
<dbReference type="Pfam" id="PF12833">
    <property type="entry name" value="HTH_18"/>
    <property type="match status" value="1"/>
</dbReference>
<dbReference type="EMBL" id="LT607412">
    <property type="protein sequence ID" value="SCF16119.1"/>
    <property type="molecule type" value="Genomic_DNA"/>
</dbReference>
<dbReference type="InterPro" id="IPR009057">
    <property type="entry name" value="Homeodomain-like_sf"/>
</dbReference>
<sequence length="320" mass="35034">MTSPVQTRGFDSRDPSAIRHFLARTYDTDLRMRGGDDGYRLVHKRVDAGPFAVATTGQTAYLDIEVGAIDGLVICRADTARVDRTCDGAAHRFAAGDVFLATRPDLPYSVRWHPGEVEVCVLDLAVLSQVATAAPGRRPGQIRFTDIGPVSANLARQWRNTTSYVSDVVLNNPIASAQPLVIGNAARMLAASALTVFPNTAVTDPTAQDRRDASTATLRRAIAFMDEHADRDITAADIADAAAVSLRAVQLAFRRHLDTTPMAYLRQVRLDRAHRDLLRADPRRDTVSEIASRWGFASHSRFTARYHASYGVPPRETLNA</sequence>
<dbReference type="GO" id="GO:0043565">
    <property type="term" value="F:sequence-specific DNA binding"/>
    <property type="evidence" value="ECO:0007669"/>
    <property type="project" value="InterPro"/>
</dbReference>
<dbReference type="InterPro" id="IPR018060">
    <property type="entry name" value="HTH_AraC"/>
</dbReference>
<dbReference type="InterPro" id="IPR050204">
    <property type="entry name" value="AraC_XylS_family_regulators"/>
</dbReference>
<gene>
    <name evidence="5" type="ORF">GA0070607_6293</name>
</gene>
<dbReference type="Gene3D" id="1.10.10.60">
    <property type="entry name" value="Homeodomain-like"/>
    <property type="match status" value="1"/>
</dbReference>
<keyword evidence="1" id="KW-0805">Transcription regulation</keyword>
<dbReference type="AlphaFoldDB" id="A0A1C4Y5X5"/>
<keyword evidence="2" id="KW-0238">DNA-binding</keyword>
<name>A0A1C4Y5X5_9ACTN</name>
<dbReference type="GO" id="GO:0003700">
    <property type="term" value="F:DNA-binding transcription factor activity"/>
    <property type="evidence" value="ECO:0007669"/>
    <property type="project" value="InterPro"/>
</dbReference>
<evidence type="ECO:0000313" key="6">
    <source>
        <dbReference type="Proteomes" id="UP000198243"/>
    </source>
</evidence>
<dbReference type="PANTHER" id="PTHR46796">
    <property type="entry name" value="HTH-TYPE TRANSCRIPTIONAL ACTIVATOR RHAS-RELATED"/>
    <property type="match status" value="1"/>
</dbReference>
<evidence type="ECO:0000256" key="2">
    <source>
        <dbReference type="ARBA" id="ARBA00023125"/>
    </source>
</evidence>
<dbReference type="Proteomes" id="UP000198243">
    <property type="component" value="Chromosome I"/>
</dbReference>
<evidence type="ECO:0000256" key="3">
    <source>
        <dbReference type="ARBA" id="ARBA00023163"/>
    </source>
</evidence>
<dbReference type="SUPFAM" id="SSF46689">
    <property type="entry name" value="Homeodomain-like"/>
    <property type="match status" value="2"/>
</dbReference>
<dbReference type="RefSeq" id="WP_089021379.1">
    <property type="nucleotide sequence ID" value="NZ_LT607412.1"/>
</dbReference>
<dbReference type="PANTHER" id="PTHR46796:SF12">
    <property type="entry name" value="HTH-TYPE DNA-BINDING TRANSCRIPTIONAL ACTIVATOR EUTR"/>
    <property type="match status" value="1"/>
</dbReference>
<keyword evidence="6" id="KW-1185">Reference proteome</keyword>